<dbReference type="PROSITE" id="PS00584">
    <property type="entry name" value="PFKB_KINASES_2"/>
    <property type="match status" value="1"/>
</dbReference>
<comment type="similarity">
    <text evidence="1">Belongs to the carbohydrate kinase PfkB family.</text>
</comment>
<dbReference type="SUPFAM" id="SSF53613">
    <property type="entry name" value="Ribokinase-like"/>
    <property type="match status" value="1"/>
</dbReference>
<dbReference type="InterPro" id="IPR002173">
    <property type="entry name" value="Carboh/pur_kinase_PfkB_CS"/>
</dbReference>
<evidence type="ECO:0000256" key="6">
    <source>
        <dbReference type="PIRNR" id="PIRNR000535"/>
    </source>
</evidence>
<name>A0A078MIB3_9MICC</name>
<protein>
    <submittedName>
        <fullName evidence="8">6-phosphofructokinase isozyme 2</fullName>
    </submittedName>
</protein>
<dbReference type="PATRIC" id="fig|1461584.3.peg.373"/>
<accession>A0A078MIB3</accession>
<gene>
    <name evidence="8" type="primary">pfkB</name>
    <name evidence="8" type="ORF">BN1051_00385</name>
</gene>
<dbReference type="GO" id="GO:0008443">
    <property type="term" value="F:phosphofructokinase activity"/>
    <property type="evidence" value="ECO:0007669"/>
    <property type="project" value="TreeGrafter"/>
</dbReference>
<evidence type="ECO:0000256" key="2">
    <source>
        <dbReference type="ARBA" id="ARBA00022679"/>
    </source>
</evidence>
<reference evidence="8" key="1">
    <citation type="submission" date="2014-07" db="EMBL/GenBank/DDBJ databases">
        <authorList>
            <person name="Urmite Genomes Urmite Genomes"/>
        </authorList>
    </citation>
    <scope>NUCLEOTIDE SEQUENCE</scope>
    <source>
        <strain evidence="8">11W110_air</strain>
    </source>
</reference>
<proteinExistence type="inferred from homology"/>
<dbReference type="PIRSF" id="PIRSF000535">
    <property type="entry name" value="1PFK/6PFK/LacC"/>
    <property type="match status" value="1"/>
</dbReference>
<dbReference type="GO" id="GO:0005829">
    <property type="term" value="C:cytosol"/>
    <property type="evidence" value="ECO:0007669"/>
    <property type="project" value="TreeGrafter"/>
</dbReference>
<feature type="domain" description="Carbohydrate kinase PfkB" evidence="7">
    <location>
        <begin position="23"/>
        <end position="305"/>
    </location>
</feature>
<dbReference type="Gene3D" id="3.40.1190.20">
    <property type="match status" value="1"/>
</dbReference>
<dbReference type="PANTHER" id="PTHR46566">
    <property type="entry name" value="1-PHOSPHOFRUCTOKINASE-RELATED"/>
    <property type="match status" value="1"/>
</dbReference>
<dbReference type="EMBL" id="LN483070">
    <property type="protein sequence ID" value="CEA07073.1"/>
    <property type="molecule type" value="Genomic_DNA"/>
</dbReference>
<keyword evidence="4 8" id="KW-0418">Kinase</keyword>
<dbReference type="NCBIfam" id="TIGR03168">
    <property type="entry name" value="1-PFK"/>
    <property type="match status" value="1"/>
</dbReference>
<keyword evidence="2 6" id="KW-0808">Transferase</keyword>
<evidence type="ECO:0000259" key="7">
    <source>
        <dbReference type="Pfam" id="PF00294"/>
    </source>
</evidence>
<dbReference type="PANTHER" id="PTHR46566:SF5">
    <property type="entry name" value="1-PHOSPHOFRUCTOKINASE"/>
    <property type="match status" value="1"/>
</dbReference>
<evidence type="ECO:0000313" key="8">
    <source>
        <dbReference type="EMBL" id="CEA07073.1"/>
    </source>
</evidence>
<evidence type="ECO:0000256" key="3">
    <source>
        <dbReference type="ARBA" id="ARBA00022741"/>
    </source>
</evidence>
<dbReference type="CDD" id="cd01164">
    <property type="entry name" value="FruK_PfkB_like"/>
    <property type="match status" value="1"/>
</dbReference>
<dbReference type="InterPro" id="IPR029056">
    <property type="entry name" value="Ribokinase-like"/>
</dbReference>
<dbReference type="InterPro" id="IPR011611">
    <property type="entry name" value="PfkB_dom"/>
</dbReference>
<evidence type="ECO:0000256" key="1">
    <source>
        <dbReference type="ARBA" id="ARBA00010688"/>
    </source>
</evidence>
<dbReference type="GO" id="GO:0005524">
    <property type="term" value="F:ATP binding"/>
    <property type="evidence" value="ECO:0007669"/>
    <property type="project" value="UniProtKB-KW"/>
</dbReference>
<evidence type="ECO:0000256" key="4">
    <source>
        <dbReference type="ARBA" id="ARBA00022777"/>
    </source>
</evidence>
<sequence>MIVTLTANPSLDRTVALPGPLLRGAVQRADAVSEEPGGKGVNVCRALTASGARALAVLPGADADPLITALAGTGVPYATLPISSALRSNITLTEPDGTTTKINEPGPVFTAAAQEQLLALLVRSCRTADGPARWAVLAGSLPPGLPADFYALAIHALREALGAQAPAVAVDSSGPPLLGALLHHAAPDLVKPNAEELAEASAVATGEELEEDPALAAAAARVLIRQGAKAVLATLGGKGALLVTTEGCWMGVHPPIVPRSTVGAGDSSLAGYLLAAVAGASPQDCLRQAVAHGAAAAALPGTALPAVADTTPEAVTVSAIVPAPLPATPAPAGTGQEED</sequence>
<evidence type="ECO:0000256" key="5">
    <source>
        <dbReference type="ARBA" id="ARBA00022840"/>
    </source>
</evidence>
<dbReference type="InterPro" id="IPR017583">
    <property type="entry name" value="Tagatose/fructose_Pkinase"/>
</dbReference>
<keyword evidence="5" id="KW-0067">ATP-binding</keyword>
<dbReference type="AlphaFoldDB" id="A0A078MIB3"/>
<dbReference type="Pfam" id="PF00294">
    <property type="entry name" value="PfkB"/>
    <property type="match status" value="1"/>
</dbReference>
<keyword evidence="3" id="KW-0547">Nucleotide-binding</keyword>
<organism evidence="8">
    <name type="scientific">Arthrobacter saudimassiliensis</name>
    <dbReference type="NCBI Taxonomy" id="1461584"/>
    <lineage>
        <taxon>Bacteria</taxon>
        <taxon>Bacillati</taxon>
        <taxon>Actinomycetota</taxon>
        <taxon>Actinomycetes</taxon>
        <taxon>Micrococcales</taxon>
        <taxon>Micrococcaceae</taxon>
        <taxon>Arthrobacter</taxon>
    </lineage>
</organism>